<evidence type="ECO:0000313" key="1">
    <source>
        <dbReference type="EMBL" id="QHT37442.1"/>
    </source>
</evidence>
<organism evidence="1">
    <name type="scientific">viral metagenome</name>
    <dbReference type="NCBI Taxonomy" id="1070528"/>
    <lineage>
        <taxon>unclassified sequences</taxon>
        <taxon>metagenomes</taxon>
        <taxon>organismal metagenomes</taxon>
    </lineage>
</organism>
<dbReference type="AlphaFoldDB" id="A0A6C0F8A9"/>
<proteinExistence type="predicted"/>
<accession>A0A6C0F8A9</accession>
<sequence length="223" mass="26035">MIIKKEKMNGQSQKHGFDIENSVREIFGLPTELNNTDKHDIPKNKNIYNENENCSIKTTVSKTICCGDILSFFNYDFTEKNTIIVIMNQQIENRKIVKRIYEIDYNLECHKVLFGNLTKEVIENYVKKVKLIPRNIGGEKAKKIFNYIVEKKKIEKEYTGVIQINAKVDSTQSRVQCSIPDFETKLKDFITYTSPTETPNLLRGKKIPPWIESIKRPRNKKVK</sequence>
<dbReference type="EMBL" id="MN738796">
    <property type="protein sequence ID" value="QHT37442.1"/>
    <property type="molecule type" value="Genomic_DNA"/>
</dbReference>
<protein>
    <submittedName>
        <fullName evidence="1">Uncharacterized protein</fullName>
    </submittedName>
</protein>
<name>A0A6C0F8A9_9ZZZZ</name>
<reference evidence="1" key="1">
    <citation type="journal article" date="2020" name="Nature">
        <title>Giant virus diversity and host interactions through global metagenomics.</title>
        <authorList>
            <person name="Schulz F."/>
            <person name="Roux S."/>
            <person name="Paez-Espino D."/>
            <person name="Jungbluth S."/>
            <person name="Walsh D.A."/>
            <person name="Denef V.J."/>
            <person name="McMahon K.D."/>
            <person name="Konstantinidis K.T."/>
            <person name="Eloe-Fadrosh E.A."/>
            <person name="Kyrpides N.C."/>
            <person name="Woyke T."/>
        </authorList>
    </citation>
    <scope>NUCLEOTIDE SEQUENCE</scope>
    <source>
        <strain evidence="1">GVMAG-S-ERX555997-44</strain>
    </source>
</reference>